<evidence type="ECO:0000313" key="3">
    <source>
        <dbReference type="Proteomes" id="UP000031647"/>
    </source>
</evidence>
<dbReference type="AlphaFoldDB" id="A0A0A7A1V9"/>
<sequence length="376" mass="43401">MYPGAVITTGYSMNPQRSGYYDRVQHAPSDRKQSDERLKLEIKVAHIRTRETYGTRRLQTELEDNGIIVGRDRLARLRKELRLHCKQKRKFRATTNSDHNLPVTPNLLNQNFTPTAPNQVWVADITYVATREGWLYLAGVKDVYTCEIVGYAMGERMTKELTGKALFMALRSQRPPAGLIHHTDRGSQYCAYDYRVIQEQSGLKTSMSRKGNCYDNAPMESFWGTLKNESLSHYRFKSRDEAISVIREYIEIFYNRLQGKISSDGCLKKEQMVVSAIASTPQATSLEELKKMQRDNLKDQYNEEIFQFHDCNAKHFTCKYQDVLINFDGQQKRTISVYLEDTPRAVGIIALMEPDTADKYRQQAMEIMLSAKNTVK</sequence>
<dbReference type="GO" id="GO:0015074">
    <property type="term" value="P:DNA integration"/>
    <property type="evidence" value="ECO:0007669"/>
    <property type="project" value="InterPro"/>
</dbReference>
<gene>
    <name evidence="2" type="ORF">Asd1617_05014</name>
</gene>
<dbReference type="Pfam" id="PF13333">
    <property type="entry name" value="rve_2"/>
    <property type="match status" value="1"/>
</dbReference>
<dbReference type="SUPFAM" id="SSF53098">
    <property type="entry name" value="Ribonuclease H-like"/>
    <property type="match status" value="1"/>
</dbReference>
<dbReference type="InterPro" id="IPR012337">
    <property type="entry name" value="RNaseH-like_sf"/>
</dbReference>
<dbReference type="EMBL" id="CP006736">
    <property type="protein sequence ID" value="AHA67841.1"/>
    <property type="molecule type" value="Genomic_DNA"/>
</dbReference>
<feature type="domain" description="Integrase catalytic" evidence="1">
    <location>
        <begin position="113"/>
        <end position="276"/>
    </location>
</feature>
<dbReference type="PANTHER" id="PTHR46889">
    <property type="entry name" value="TRANSPOSASE INSF FOR INSERTION SEQUENCE IS3B-RELATED"/>
    <property type="match status" value="1"/>
</dbReference>
<dbReference type="Pfam" id="PF13276">
    <property type="entry name" value="HTH_21"/>
    <property type="match status" value="1"/>
</dbReference>
<dbReference type="NCBIfam" id="NF033516">
    <property type="entry name" value="transpos_IS3"/>
    <property type="match status" value="1"/>
</dbReference>
<dbReference type="KEGG" id="sdz:Asd1617_05014"/>
<dbReference type="InterPro" id="IPR036397">
    <property type="entry name" value="RNaseH_sf"/>
</dbReference>
<dbReference type="Pfam" id="PF00665">
    <property type="entry name" value="rve"/>
    <property type="match status" value="1"/>
</dbReference>
<dbReference type="PROSITE" id="PS50994">
    <property type="entry name" value="INTEGRASE"/>
    <property type="match status" value="1"/>
</dbReference>
<dbReference type="HOGENOM" id="CLU_027402_4_2_6"/>
<proteinExistence type="predicted"/>
<dbReference type="Gene3D" id="3.30.420.10">
    <property type="entry name" value="Ribonuclease H-like superfamily/Ribonuclease H"/>
    <property type="match status" value="1"/>
</dbReference>
<reference evidence="2 3" key="1">
    <citation type="submission" date="2013-09" db="EMBL/GenBank/DDBJ databases">
        <title>Comparative genomics of Sd1617 to representative strains in evaluating its pathogenesis.</title>
        <authorList>
            <person name="Aksomboon Vongsawan A."/>
            <person name="Kapatral V."/>
            <person name="Vaisvil B."/>
            <person name="Serichantalergs O."/>
            <person name="Hale T.L."/>
            <person name="Mason C.J."/>
        </authorList>
    </citation>
    <scope>NUCLEOTIDE SEQUENCE [LARGE SCALE GENOMIC DNA]</scope>
    <source>
        <strain evidence="2 3">1617</strain>
    </source>
</reference>
<dbReference type="InterPro" id="IPR001584">
    <property type="entry name" value="Integrase_cat-core"/>
</dbReference>
<organism evidence="2 3">
    <name type="scientific">Shigella dysenteriae 1617</name>
    <dbReference type="NCBI Taxonomy" id="754093"/>
    <lineage>
        <taxon>Bacteria</taxon>
        <taxon>Pseudomonadati</taxon>
        <taxon>Pseudomonadota</taxon>
        <taxon>Gammaproteobacteria</taxon>
        <taxon>Enterobacterales</taxon>
        <taxon>Enterobacteriaceae</taxon>
        <taxon>Shigella</taxon>
    </lineage>
</organism>
<evidence type="ECO:0000259" key="1">
    <source>
        <dbReference type="PROSITE" id="PS50994"/>
    </source>
</evidence>
<dbReference type="PANTHER" id="PTHR46889:SF4">
    <property type="entry name" value="TRANSPOSASE INSO FOR INSERTION SEQUENCE ELEMENT IS911B-RELATED"/>
    <property type="match status" value="1"/>
</dbReference>
<protein>
    <submittedName>
        <fullName evidence="2">Transposase</fullName>
    </submittedName>
</protein>
<dbReference type="PATRIC" id="fig|754093.4.peg.4877"/>
<dbReference type="InterPro" id="IPR050900">
    <property type="entry name" value="Transposase_IS3/IS150/IS904"/>
</dbReference>
<name>A0A0A7A1V9_SHIDY</name>
<dbReference type="GO" id="GO:0003676">
    <property type="term" value="F:nucleic acid binding"/>
    <property type="evidence" value="ECO:0007669"/>
    <property type="project" value="InterPro"/>
</dbReference>
<dbReference type="InterPro" id="IPR025948">
    <property type="entry name" value="HTH-like_dom"/>
</dbReference>
<dbReference type="InterPro" id="IPR048020">
    <property type="entry name" value="Transpos_IS3"/>
</dbReference>
<dbReference type="Proteomes" id="UP000031647">
    <property type="component" value="Chromosome"/>
</dbReference>
<accession>A0A0A7A1V9</accession>
<evidence type="ECO:0000313" key="2">
    <source>
        <dbReference type="EMBL" id="AHA67841.1"/>
    </source>
</evidence>